<keyword evidence="8" id="KW-1185">Reference proteome</keyword>
<keyword evidence="4 6" id="KW-1133">Transmembrane helix</keyword>
<dbReference type="RefSeq" id="WP_138406876.1">
    <property type="nucleotide sequence ID" value="NZ_QLAE01000003.1"/>
</dbReference>
<dbReference type="InterPro" id="IPR006696">
    <property type="entry name" value="DUF423"/>
</dbReference>
<evidence type="ECO:0000256" key="4">
    <source>
        <dbReference type="ARBA" id="ARBA00022989"/>
    </source>
</evidence>
<comment type="similarity">
    <text evidence="2">Belongs to the UPF0382 family.</text>
</comment>
<dbReference type="GO" id="GO:0005886">
    <property type="term" value="C:plasma membrane"/>
    <property type="evidence" value="ECO:0007669"/>
    <property type="project" value="TreeGrafter"/>
</dbReference>
<dbReference type="OrthoDB" id="9802121at2"/>
<name>A0A5R9QBV6_9GAMM</name>
<keyword evidence="5 6" id="KW-0472">Membrane</keyword>
<evidence type="ECO:0000256" key="3">
    <source>
        <dbReference type="ARBA" id="ARBA00022692"/>
    </source>
</evidence>
<dbReference type="EMBL" id="QLAG01000019">
    <property type="protein sequence ID" value="TLX62614.1"/>
    <property type="molecule type" value="Genomic_DNA"/>
</dbReference>
<dbReference type="AlphaFoldDB" id="A0A5R9QBV6"/>
<feature type="transmembrane region" description="Helical" evidence="6">
    <location>
        <begin position="44"/>
        <end position="61"/>
    </location>
</feature>
<dbReference type="Proteomes" id="UP000306753">
    <property type="component" value="Unassembled WGS sequence"/>
</dbReference>
<dbReference type="PANTHER" id="PTHR43461:SF1">
    <property type="entry name" value="TRANSMEMBRANE PROTEIN 256"/>
    <property type="match status" value="1"/>
</dbReference>
<evidence type="ECO:0000256" key="2">
    <source>
        <dbReference type="ARBA" id="ARBA00009694"/>
    </source>
</evidence>
<evidence type="ECO:0000313" key="7">
    <source>
        <dbReference type="EMBL" id="TLX62614.1"/>
    </source>
</evidence>
<feature type="transmembrane region" description="Helical" evidence="6">
    <location>
        <begin position="68"/>
        <end position="88"/>
    </location>
</feature>
<gene>
    <name evidence="7" type="ORF">DN820_15190</name>
</gene>
<dbReference type="PANTHER" id="PTHR43461">
    <property type="entry name" value="TRANSMEMBRANE PROTEIN 256"/>
    <property type="match status" value="1"/>
</dbReference>
<organism evidence="7 8">
    <name type="scientific">Stutzerimonas nosocomialis</name>
    <dbReference type="NCBI Taxonomy" id="1056496"/>
    <lineage>
        <taxon>Bacteria</taxon>
        <taxon>Pseudomonadati</taxon>
        <taxon>Pseudomonadota</taxon>
        <taxon>Gammaproteobacteria</taxon>
        <taxon>Pseudomonadales</taxon>
        <taxon>Pseudomonadaceae</taxon>
        <taxon>Stutzerimonas</taxon>
    </lineage>
</organism>
<comment type="caution">
    <text evidence="7">The sequence shown here is derived from an EMBL/GenBank/DDBJ whole genome shotgun (WGS) entry which is preliminary data.</text>
</comment>
<evidence type="ECO:0000256" key="6">
    <source>
        <dbReference type="SAM" id="Phobius"/>
    </source>
</evidence>
<comment type="subcellular location">
    <subcellularLocation>
        <location evidence="1">Membrane</location>
        <topology evidence="1">Multi-pass membrane protein</topology>
    </subcellularLocation>
</comment>
<reference evidence="7 8" key="1">
    <citation type="journal article" date="2017" name="Eur. J. Clin. Microbiol. Infect. Dis.">
        <title>Uncommonly isolated clinical Pseudomonas: identification and phylogenetic assignation.</title>
        <authorList>
            <person name="Mulet M."/>
            <person name="Gomila M."/>
            <person name="Ramirez A."/>
            <person name="Cardew S."/>
            <person name="Moore E.R."/>
            <person name="Lalucat J."/>
            <person name="Garcia-Valdes E."/>
        </authorList>
    </citation>
    <scope>NUCLEOTIDE SEQUENCE [LARGE SCALE GENOMIC DNA]</scope>
    <source>
        <strain evidence="7 8">SD129</strain>
    </source>
</reference>
<evidence type="ECO:0000313" key="8">
    <source>
        <dbReference type="Proteomes" id="UP000306753"/>
    </source>
</evidence>
<accession>A0A5R9QBV6</accession>
<sequence>MTRLLLMLAAFFAMTGVALGAFAAHGLKNRLSSDYLAVFQTGVHYQLIHALALFGVALLSLHLPGRLIGIAGGLFTLGIVLFSGSLYLLTLSGIGRLGMITPLGGVSFLAGWACLIVVAWRMTPPMS</sequence>
<dbReference type="Pfam" id="PF04241">
    <property type="entry name" value="DUF423"/>
    <property type="match status" value="1"/>
</dbReference>
<proteinExistence type="inferred from homology"/>
<protein>
    <submittedName>
        <fullName evidence="7">DUF423 domain-containing protein</fullName>
    </submittedName>
</protein>
<feature type="transmembrane region" description="Helical" evidence="6">
    <location>
        <begin position="100"/>
        <end position="120"/>
    </location>
</feature>
<evidence type="ECO:0000256" key="1">
    <source>
        <dbReference type="ARBA" id="ARBA00004141"/>
    </source>
</evidence>
<keyword evidence="3 6" id="KW-0812">Transmembrane</keyword>
<evidence type="ECO:0000256" key="5">
    <source>
        <dbReference type="ARBA" id="ARBA00023136"/>
    </source>
</evidence>